<sequence length="220" mass="24584">MGLGNILLLSQIIGYIFGAIFSLFTFPPIAVSQQHFDDHCILFSTGYLNKTIGGRYVVNQWSLGSQCGFAIFVGIQLMGISLWQSIRLSIHAINGTDSSFLMTCITLLVNLLMNIMLLASAITVTDGYKVWCAAIQKAGESCEFAGYANEFFADGNISPEGFNIDWGIAQFGLWTSWILYTILLIFSLIKICKLHKQENILHSLTRERQRLLGHYEQPDV</sequence>
<dbReference type="RefSeq" id="XP_030855097.1">
    <property type="nucleotide sequence ID" value="XM_030999237.1"/>
</dbReference>
<evidence type="ECO:0000256" key="3">
    <source>
        <dbReference type="ARBA" id="ARBA00022989"/>
    </source>
</evidence>
<feature type="transmembrane region" description="Helical" evidence="6">
    <location>
        <begin position="69"/>
        <end position="88"/>
    </location>
</feature>
<protein>
    <recommendedName>
        <fullName evidence="9">Transmembrane protein 179</fullName>
    </recommendedName>
</protein>
<evidence type="ECO:0000313" key="7">
    <source>
        <dbReference type="EnsemblMetazoa" id="XP_030855097"/>
    </source>
</evidence>
<dbReference type="Pfam" id="PF26158">
    <property type="entry name" value="Claudin_TMEM179-179B"/>
    <property type="match status" value="1"/>
</dbReference>
<feature type="transmembrane region" description="Helical" evidence="6">
    <location>
        <begin position="168"/>
        <end position="189"/>
    </location>
</feature>
<organism evidence="7 8">
    <name type="scientific">Strongylocentrotus purpuratus</name>
    <name type="common">Purple sea urchin</name>
    <dbReference type="NCBI Taxonomy" id="7668"/>
    <lineage>
        <taxon>Eukaryota</taxon>
        <taxon>Metazoa</taxon>
        <taxon>Echinodermata</taxon>
        <taxon>Eleutherozoa</taxon>
        <taxon>Echinozoa</taxon>
        <taxon>Echinoidea</taxon>
        <taxon>Euechinoidea</taxon>
        <taxon>Echinacea</taxon>
        <taxon>Camarodonta</taxon>
        <taxon>Echinidea</taxon>
        <taxon>Strongylocentrotidae</taxon>
        <taxon>Strongylocentrotus</taxon>
    </lineage>
</organism>
<dbReference type="FunCoup" id="A0A7M7T5D8">
    <property type="interactions" value="744"/>
</dbReference>
<dbReference type="EnsemblMetazoa" id="XM_030999237">
    <property type="protein sequence ID" value="XP_030855097"/>
    <property type="gene ID" value="LOC105443575"/>
</dbReference>
<evidence type="ECO:0000256" key="4">
    <source>
        <dbReference type="ARBA" id="ARBA00023136"/>
    </source>
</evidence>
<dbReference type="InterPro" id="IPR029673">
    <property type="entry name" value="TMEM179"/>
</dbReference>
<dbReference type="OrthoDB" id="6423876at2759"/>
<accession>A0A7M7T5D8</accession>
<dbReference type="GeneID" id="105443575"/>
<dbReference type="KEGG" id="spu:105443575"/>
<dbReference type="CTD" id="388021"/>
<comment type="similarity">
    <text evidence="5">Belongs to the TMEM179 family.</text>
</comment>
<dbReference type="OMA" id="DEFRGHC"/>
<evidence type="ECO:0000256" key="2">
    <source>
        <dbReference type="ARBA" id="ARBA00022692"/>
    </source>
</evidence>
<dbReference type="PANTHER" id="PTHR31872">
    <property type="entry name" value="TRANSMEMBRANE PROTEIN 179"/>
    <property type="match status" value="1"/>
</dbReference>
<dbReference type="AlphaFoldDB" id="A0A7M7T5D8"/>
<dbReference type="PANTHER" id="PTHR31872:SF4">
    <property type="entry name" value="TRANSMEMBRANE PROTEIN 179"/>
    <property type="match status" value="1"/>
</dbReference>
<comment type="subcellular location">
    <subcellularLocation>
        <location evidence="1">Membrane</location>
        <topology evidence="1">Multi-pass membrane protein</topology>
    </subcellularLocation>
</comment>
<evidence type="ECO:0000313" key="8">
    <source>
        <dbReference type="Proteomes" id="UP000007110"/>
    </source>
</evidence>
<dbReference type="InterPro" id="IPR059010">
    <property type="entry name" value="TMEM179-179B"/>
</dbReference>
<keyword evidence="4 6" id="KW-0472">Membrane</keyword>
<evidence type="ECO:0000256" key="5">
    <source>
        <dbReference type="ARBA" id="ARBA00093776"/>
    </source>
</evidence>
<evidence type="ECO:0000256" key="1">
    <source>
        <dbReference type="ARBA" id="ARBA00004141"/>
    </source>
</evidence>
<dbReference type="Proteomes" id="UP000007110">
    <property type="component" value="Unassembled WGS sequence"/>
</dbReference>
<dbReference type="InParanoid" id="A0A7M7T5D8"/>
<keyword evidence="8" id="KW-1185">Reference proteome</keyword>
<keyword evidence="2 6" id="KW-0812">Transmembrane</keyword>
<evidence type="ECO:0000256" key="6">
    <source>
        <dbReference type="SAM" id="Phobius"/>
    </source>
</evidence>
<proteinExistence type="inferred from homology"/>
<feature type="transmembrane region" description="Helical" evidence="6">
    <location>
        <begin position="100"/>
        <end position="122"/>
    </location>
</feature>
<evidence type="ECO:0008006" key="9">
    <source>
        <dbReference type="Google" id="ProtNLM"/>
    </source>
</evidence>
<name>A0A7M7T5D8_STRPU</name>
<reference evidence="7" key="2">
    <citation type="submission" date="2021-01" db="UniProtKB">
        <authorList>
            <consortium name="EnsemblMetazoa"/>
        </authorList>
    </citation>
    <scope>IDENTIFICATION</scope>
</reference>
<reference evidence="8" key="1">
    <citation type="submission" date="2015-02" db="EMBL/GenBank/DDBJ databases">
        <title>Genome sequencing for Strongylocentrotus purpuratus.</title>
        <authorList>
            <person name="Murali S."/>
            <person name="Liu Y."/>
            <person name="Vee V."/>
            <person name="English A."/>
            <person name="Wang M."/>
            <person name="Skinner E."/>
            <person name="Han Y."/>
            <person name="Muzny D.M."/>
            <person name="Worley K.C."/>
            <person name="Gibbs R.A."/>
        </authorList>
    </citation>
    <scope>NUCLEOTIDE SEQUENCE</scope>
</reference>
<keyword evidence="3 6" id="KW-1133">Transmembrane helix</keyword>
<feature type="transmembrane region" description="Helical" evidence="6">
    <location>
        <begin position="7"/>
        <end position="26"/>
    </location>
</feature>